<evidence type="ECO:0000313" key="3">
    <source>
        <dbReference type="EMBL" id="BBZ47002.1"/>
    </source>
</evidence>
<evidence type="ECO:0000256" key="1">
    <source>
        <dbReference type="SAM" id="Phobius"/>
    </source>
</evidence>
<protein>
    <recommendedName>
        <fullName evidence="2">DUF4232 domain-containing protein</fullName>
    </recommendedName>
</protein>
<name>A0A7I7Z035_9MYCO</name>
<evidence type="ECO:0000259" key="2">
    <source>
        <dbReference type="Pfam" id="PF14016"/>
    </source>
</evidence>
<dbReference type="EMBL" id="AP022614">
    <property type="protein sequence ID" value="BBZ47002.1"/>
    <property type="molecule type" value="Genomic_DNA"/>
</dbReference>
<feature type="domain" description="DUF4232" evidence="2">
    <location>
        <begin position="55"/>
        <end position="185"/>
    </location>
</feature>
<sequence>MLWPIIIGVPRPYRRRTRRPAISFAAATTGYAVSAMSALPAWALPADGTDGPTPCWSDQIAVSASPAQAAMGHRGLTLLFTLAGGAEPCSLTGYPGVDARAGGPPAHARPTPRGYLGGLPAGVDVPPIVTLSLSTSAQAVVEGTAATDGGPCPTYAELLVNPPDTMAVFTVPVAIDACELEVHPVTAG</sequence>
<keyword evidence="4" id="KW-1185">Reference proteome</keyword>
<dbReference type="InterPro" id="IPR025326">
    <property type="entry name" value="DUF4232"/>
</dbReference>
<dbReference type="Pfam" id="PF14016">
    <property type="entry name" value="DUF4232"/>
    <property type="match status" value="1"/>
</dbReference>
<dbReference type="Proteomes" id="UP000467105">
    <property type="component" value="Chromosome"/>
</dbReference>
<accession>A0A7I7Z035</accession>
<keyword evidence="1" id="KW-1133">Transmembrane helix</keyword>
<gene>
    <name evidence="3" type="ORF">MPRM_42830</name>
</gene>
<evidence type="ECO:0000313" key="4">
    <source>
        <dbReference type="Proteomes" id="UP000467105"/>
    </source>
</evidence>
<proteinExistence type="predicted"/>
<keyword evidence="1" id="KW-0812">Transmembrane</keyword>
<dbReference type="AlphaFoldDB" id="A0A7I7Z035"/>
<keyword evidence="1" id="KW-0472">Membrane</keyword>
<organism evidence="3 4">
    <name type="scientific">Mycobacterium parmense</name>
    <dbReference type="NCBI Taxonomy" id="185642"/>
    <lineage>
        <taxon>Bacteria</taxon>
        <taxon>Bacillati</taxon>
        <taxon>Actinomycetota</taxon>
        <taxon>Actinomycetes</taxon>
        <taxon>Mycobacteriales</taxon>
        <taxon>Mycobacteriaceae</taxon>
        <taxon>Mycobacterium</taxon>
        <taxon>Mycobacterium simiae complex</taxon>
    </lineage>
</organism>
<feature type="transmembrane region" description="Helical" evidence="1">
    <location>
        <begin position="21"/>
        <end position="44"/>
    </location>
</feature>
<reference evidence="3 4" key="1">
    <citation type="journal article" date="2019" name="Emerg. Microbes Infect.">
        <title>Comprehensive subspecies identification of 175 nontuberculous mycobacteria species based on 7547 genomic profiles.</title>
        <authorList>
            <person name="Matsumoto Y."/>
            <person name="Kinjo T."/>
            <person name="Motooka D."/>
            <person name="Nabeya D."/>
            <person name="Jung N."/>
            <person name="Uechi K."/>
            <person name="Horii T."/>
            <person name="Iida T."/>
            <person name="Fujita J."/>
            <person name="Nakamura S."/>
        </authorList>
    </citation>
    <scope>NUCLEOTIDE SEQUENCE [LARGE SCALE GENOMIC DNA]</scope>
    <source>
        <strain evidence="3 4">JCM 14742</strain>
    </source>
</reference>